<keyword evidence="5 12" id="KW-0479">Metal-binding</keyword>
<keyword evidence="4 12" id="KW-0808">Transferase</keyword>
<reference evidence="18" key="1">
    <citation type="submission" date="2016-11" db="UniProtKB">
        <authorList>
            <consortium name="WormBaseParasite"/>
        </authorList>
    </citation>
    <scope>IDENTIFICATION</scope>
</reference>
<feature type="binding site" evidence="12">
    <location>
        <position position="302"/>
    </location>
    <ligand>
        <name>K(+)</name>
        <dbReference type="ChEBI" id="CHEBI:29103"/>
    </ligand>
</feature>
<feature type="binding site" evidence="12">
    <location>
        <position position="187"/>
    </location>
    <ligand>
        <name>ATP</name>
        <dbReference type="ChEBI" id="CHEBI:30616"/>
    </ligand>
</feature>
<dbReference type="PANTHER" id="PTHR10584">
    <property type="entry name" value="SUGAR KINASE"/>
    <property type="match status" value="1"/>
</dbReference>
<feature type="binding site" evidence="12">
    <location>
        <begin position="224"/>
        <end position="229"/>
    </location>
    <ligand>
        <name>ATP</name>
        <dbReference type="ChEBI" id="CHEBI:30616"/>
    </ligand>
</feature>
<evidence type="ECO:0000256" key="7">
    <source>
        <dbReference type="ARBA" id="ARBA00022777"/>
    </source>
</evidence>
<comment type="similarity">
    <text evidence="12">Belongs to the carbohydrate kinase PfkB family. Ribokinase subfamily.</text>
</comment>
<evidence type="ECO:0000256" key="6">
    <source>
        <dbReference type="ARBA" id="ARBA00022741"/>
    </source>
</evidence>
<comment type="subcellular location">
    <subcellularLocation>
        <location evidence="12">Cytoplasm</location>
    </subcellularLocation>
    <subcellularLocation>
        <location evidence="12">Nucleus</location>
    </subcellularLocation>
</comment>
<comment type="pathway">
    <text evidence="12">Carbohydrate metabolism; D-ribose degradation; D-ribose 5-phosphate from beta-D-ribopyranose: step 2/2.</text>
</comment>
<feature type="binding site" evidence="12">
    <location>
        <begin position="13"/>
        <end position="15"/>
    </location>
    <ligand>
        <name>substrate</name>
    </ligand>
</feature>
<organism evidence="16 18">
    <name type="scientific">Bursaphelenchus xylophilus</name>
    <name type="common">Pinewood nematode worm</name>
    <name type="synonym">Aphelenchoides xylophilus</name>
    <dbReference type="NCBI Taxonomy" id="6326"/>
    <lineage>
        <taxon>Eukaryota</taxon>
        <taxon>Metazoa</taxon>
        <taxon>Ecdysozoa</taxon>
        <taxon>Nematoda</taxon>
        <taxon>Chromadorea</taxon>
        <taxon>Rhabditida</taxon>
        <taxon>Tylenchina</taxon>
        <taxon>Tylenchomorpha</taxon>
        <taxon>Aphelenchoidea</taxon>
        <taxon>Aphelenchoididae</taxon>
        <taxon>Bursaphelenchus</taxon>
    </lineage>
</organism>
<keyword evidence="10 12" id="KW-0630">Potassium</keyword>
<feature type="binding site" evidence="12">
    <location>
        <position position="293"/>
    </location>
    <ligand>
        <name>K(+)</name>
        <dbReference type="ChEBI" id="CHEBI:29103"/>
    </ligand>
</feature>
<dbReference type="SUPFAM" id="SSF53613">
    <property type="entry name" value="Ribokinase-like"/>
    <property type="match status" value="1"/>
</dbReference>
<dbReference type="PROSITE" id="PS00583">
    <property type="entry name" value="PFKB_KINASES_1"/>
    <property type="match status" value="1"/>
</dbReference>
<feature type="binding site" evidence="12">
    <location>
        <position position="255"/>
    </location>
    <ligand>
        <name>K(+)</name>
        <dbReference type="ChEBI" id="CHEBI:29103"/>
    </ligand>
</feature>
<keyword evidence="8 12" id="KW-0067">ATP-binding</keyword>
<feature type="active site" description="Proton acceptor" evidence="12">
    <location>
        <position position="261"/>
    </location>
</feature>
<dbReference type="GO" id="GO:0046872">
    <property type="term" value="F:metal ion binding"/>
    <property type="evidence" value="ECO:0007669"/>
    <property type="project" value="UniProtKB-KW"/>
</dbReference>
<evidence type="ECO:0000313" key="14">
    <source>
        <dbReference type="EMBL" id="CAD5234426.1"/>
    </source>
</evidence>
<sequence>MSDKEIIVFGSVVQDLVSFVERYPKPGEAIRGKKFELFNGGKGANQAFIIAKLGGKVAMVGNVGDDIFGEANIEGLKKVGVRTDLFTKSEGIATGTGAVTVNDTGENCIVVTLGANMEMRKDRAWEIEEHIKKAFMIIAQNEIPQEANVEAFKVAKKHGVKTFLNPAPGLSDLDRSILPLTDIICVNENEAEFITQLTLKTLDEFKQAAIFIVKELGPSIAIVTLGPQGALIAEKKEDGEIELNKVDAPKVNAVDTTGAGDCFCGSLAYLLTNRPELGIVEAAKKAVHIAAISVSRPGPQASYPSLEELKDLNIL</sequence>
<feature type="binding site" evidence="12">
    <location>
        <begin position="41"/>
        <end position="45"/>
    </location>
    <ligand>
        <name>substrate</name>
    </ligand>
</feature>
<dbReference type="AlphaFoldDB" id="A0A1I7SMH3"/>
<accession>A0A1I7SMH3</accession>
<keyword evidence="12" id="KW-0539">Nucleus</keyword>
<evidence type="ECO:0000313" key="16">
    <source>
        <dbReference type="Proteomes" id="UP000095284"/>
    </source>
</evidence>
<comment type="caution">
    <text evidence="12">Lacks conserved residue(s) required for the propagation of feature annotation.</text>
</comment>
<dbReference type="UniPathway" id="UPA00916">
    <property type="reaction ID" value="UER00889"/>
</dbReference>
<comment type="catalytic activity">
    <reaction evidence="12">
        <text>D-ribose + ATP = D-ribose 5-phosphate + ADP + H(+)</text>
        <dbReference type="Rhea" id="RHEA:13697"/>
        <dbReference type="ChEBI" id="CHEBI:15378"/>
        <dbReference type="ChEBI" id="CHEBI:30616"/>
        <dbReference type="ChEBI" id="CHEBI:47013"/>
        <dbReference type="ChEBI" id="CHEBI:78346"/>
        <dbReference type="ChEBI" id="CHEBI:456216"/>
        <dbReference type="EC" id="2.7.1.15"/>
    </reaction>
</comment>
<dbReference type="GO" id="GO:0019303">
    <property type="term" value="P:D-ribose catabolic process"/>
    <property type="evidence" value="ECO:0007669"/>
    <property type="project" value="UniProtKB-UniRule"/>
</dbReference>
<keyword evidence="17" id="KW-1185">Reference proteome</keyword>
<dbReference type="Proteomes" id="UP000095284">
    <property type="component" value="Unplaced"/>
</dbReference>
<evidence type="ECO:0000256" key="8">
    <source>
        <dbReference type="ARBA" id="ARBA00022840"/>
    </source>
</evidence>
<name>A0A1I7SMH3_BURXY</name>
<reference evidence="15" key="2">
    <citation type="submission" date="2020-08" db="EMBL/GenBank/DDBJ databases">
        <authorList>
            <person name="Kikuchi T."/>
        </authorList>
    </citation>
    <scope>NUCLEOTIDE SEQUENCE</scope>
    <source>
        <strain evidence="14">Ka4C1</strain>
    </source>
</reference>
<evidence type="ECO:0000313" key="15">
    <source>
        <dbReference type="EMBL" id="CAG9130206.1"/>
    </source>
</evidence>
<dbReference type="SMR" id="A0A1I7SMH3"/>
<evidence type="ECO:0000256" key="10">
    <source>
        <dbReference type="ARBA" id="ARBA00022958"/>
    </source>
</evidence>
<evidence type="ECO:0000256" key="4">
    <source>
        <dbReference type="ARBA" id="ARBA00022679"/>
    </source>
</evidence>
<keyword evidence="6 12" id="KW-0547">Nucleotide-binding</keyword>
<evidence type="ECO:0000256" key="9">
    <source>
        <dbReference type="ARBA" id="ARBA00022842"/>
    </source>
</evidence>
<comment type="subunit">
    <text evidence="12">Homodimer.</text>
</comment>
<evidence type="ECO:0000256" key="12">
    <source>
        <dbReference type="HAMAP-Rule" id="MF_03215"/>
    </source>
</evidence>
<protein>
    <recommendedName>
        <fullName evidence="3 12">Ribokinase</fullName>
        <shortName evidence="12">RK</shortName>
        <ecNumber evidence="2 12">2.7.1.15</ecNumber>
    </recommendedName>
</protein>
<feature type="binding site" evidence="12">
    <location>
        <position position="257"/>
    </location>
    <ligand>
        <name>K(+)</name>
        <dbReference type="ChEBI" id="CHEBI:29103"/>
    </ligand>
</feature>
<dbReference type="PANTHER" id="PTHR10584:SF166">
    <property type="entry name" value="RIBOKINASE"/>
    <property type="match status" value="1"/>
</dbReference>
<dbReference type="GO" id="GO:0004747">
    <property type="term" value="F:ribokinase activity"/>
    <property type="evidence" value="ECO:0007669"/>
    <property type="project" value="UniProtKB-UniRule"/>
</dbReference>
<comment type="similarity">
    <text evidence="1">Belongs to the carbohydrate kinase pfkB family.</text>
</comment>
<proteinExistence type="inferred from homology"/>
<dbReference type="InterPro" id="IPR002139">
    <property type="entry name" value="Ribo/fructo_kinase"/>
</dbReference>
<dbReference type="HAMAP" id="MF_01987">
    <property type="entry name" value="Ribokinase"/>
    <property type="match status" value="1"/>
</dbReference>
<dbReference type="OrthoDB" id="415590at2759"/>
<evidence type="ECO:0000259" key="13">
    <source>
        <dbReference type="Pfam" id="PF00294"/>
    </source>
</evidence>
<dbReference type="InterPro" id="IPR011611">
    <property type="entry name" value="PfkB_dom"/>
</dbReference>
<feature type="domain" description="Carbohydrate kinase PfkB" evidence="13">
    <location>
        <begin position="4"/>
        <end position="304"/>
    </location>
</feature>
<dbReference type="CDD" id="cd01174">
    <property type="entry name" value="ribokinase"/>
    <property type="match status" value="1"/>
</dbReference>
<dbReference type="Proteomes" id="UP000659654">
    <property type="component" value="Unassembled WGS sequence"/>
</dbReference>
<dbReference type="InterPro" id="IPR029056">
    <property type="entry name" value="Ribokinase-like"/>
</dbReference>
<dbReference type="eggNOG" id="KOG2855">
    <property type="taxonomic scope" value="Eukaryota"/>
</dbReference>
<evidence type="ECO:0000256" key="11">
    <source>
        <dbReference type="ARBA" id="ARBA00023277"/>
    </source>
</evidence>
<keyword evidence="11 12" id="KW-0119">Carbohydrate metabolism</keyword>
<feature type="binding site" evidence="12">
    <location>
        <begin position="260"/>
        <end position="261"/>
    </location>
    <ligand>
        <name>ATP</name>
        <dbReference type="ChEBI" id="CHEBI:30616"/>
    </ligand>
</feature>
<dbReference type="Pfam" id="PF00294">
    <property type="entry name" value="PfkB"/>
    <property type="match status" value="1"/>
</dbReference>
<dbReference type="InterPro" id="IPR011877">
    <property type="entry name" value="Ribokinase"/>
</dbReference>
<keyword evidence="12" id="KW-0963">Cytoplasm</keyword>
<feature type="binding site" evidence="12">
    <location>
        <position position="261"/>
    </location>
    <ligand>
        <name>substrate</name>
    </ligand>
</feature>
<evidence type="ECO:0000256" key="2">
    <source>
        <dbReference type="ARBA" id="ARBA00012035"/>
    </source>
</evidence>
<evidence type="ECO:0000313" key="18">
    <source>
        <dbReference type="WBParaSite" id="BXY_1425700.1"/>
    </source>
</evidence>
<evidence type="ECO:0000256" key="1">
    <source>
        <dbReference type="ARBA" id="ARBA00005380"/>
    </source>
</evidence>
<dbReference type="GO" id="GO:0005634">
    <property type="term" value="C:nucleus"/>
    <property type="evidence" value="ECO:0007669"/>
    <property type="project" value="UniProtKB-SubCell"/>
</dbReference>
<dbReference type="GO" id="GO:0005524">
    <property type="term" value="F:ATP binding"/>
    <property type="evidence" value="ECO:0007669"/>
    <property type="project" value="UniProtKB-UniRule"/>
</dbReference>
<comment type="function">
    <text evidence="12">Catalyzes the phosphorylation of ribose at O-5 in a reaction requiring ATP and magnesium. The resulting D-ribose-5-phosphate can then be used either for sythesis of nucleotides, histidine, and tryptophan, or as a component of the pentose phosphate pathway.</text>
</comment>
<dbReference type="GO" id="GO:0005829">
    <property type="term" value="C:cytosol"/>
    <property type="evidence" value="ECO:0007669"/>
    <property type="project" value="TreeGrafter"/>
</dbReference>
<dbReference type="Gene3D" id="3.40.1190.20">
    <property type="match status" value="1"/>
</dbReference>
<dbReference type="NCBIfam" id="TIGR02152">
    <property type="entry name" value="D_ribokin_bact"/>
    <property type="match status" value="1"/>
</dbReference>
<feature type="binding site" evidence="12">
    <location>
        <position position="296"/>
    </location>
    <ligand>
        <name>K(+)</name>
        <dbReference type="ChEBI" id="CHEBI:29103"/>
    </ligand>
</feature>
<feature type="binding site" evidence="12">
    <location>
        <position position="298"/>
    </location>
    <ligand>
        <name>K(+)</name>
        <dbReference type="ChEBI" id="CHEBI:29103"/>
    </ligand>
</feature>
<dbReference type="EMBL" id="CAJFCV020000006">
    <property type="protein sequence ID" value="CAG9130206.1"/>
    <property type="molecule type" value="Genomic_DNA"/>
</dbReference>
<evidence type="ECO:0000313" key="17">
    <source>
        <dbReference type="Proteomes" id="UP000659654"/>
    </source>
</evidence>
<dbReference type="EMBL" id="CAJFDI010000006">
    <property type="protein sequence ID" value="CAD5234426.1"/>
    <property type="molecule type" value="Genomic_DNA"/>
</dbReference>
<comment type="activity regulation">
    <text evidence="12">Activated by a monovalent cation that binds near, but not in, the active site. The most likely occupant of the site in vivo is potassium. Ion binding induces a conformational change that may alter substrate affinity.</text>
</comment>
<dbReference type="EC" id="2.7.1.15" evidence="2 12"/>
<evidence type="ECO:0000256" key="3">
    <source>
        <dbReference type="ARBA" id="ARBA00016943"/>
    </source>
</evidence>
<comment type="cofactor">
    <cofactor evidence="12">
        <name>Mg(2+)</name>
        <dbReference type="ChEBI" id="CHEBI:18420"/>
    </cofactor>
    <text evidence="12">Requires a divalent cation, most likely magnesium in vivo, as an electrophilic catalyst to aid phosphoryl group transfer. It is the chelate of the metal and the nucleotide that is the actual substrate.</text>
</comment>
<dbReference type="Proteomes" id="UP000582659">
    <property type="component" value="Unassembled WGS sequence"/>
</dbReference>
<evidence type="ECO:0000256" key="5">
    <source>
        <dbReference type="ARBA" id="ARBA00022723"/>
    </source>
</evidence>
<keyword evidence="9 12" id="KW-0460">Magnesium</keyword>
<dbReference type="PRINTS" id="PR00990">
    <property type="entry name" value="RIBOKINASE"/>
</dbReference>
<feature type="binding site" evidence="12">
    <location>
        <position position="142"/>
    </location>
    <ligand>
        <name>substrate</name>
    </ligand>
</feature>
<dbReference type="InterPro" id="IPR002173">
    <property type="entry name" value="Carboh/pur_kinase_PfkB_CS"/>
</dbReference>
<dbReference type="WBParaSite" id="BXY_1425700.1">
    <property type="protein sequence ID" value="BXY_1425700.1"/>
    <property type="gene ID" value="BXY_1425700"/>
</dbReference>
<keyword evidence="7 12" id="KW-0418">Kinase</keyword>
<gene>
    <name evidence="14" type="ORF">BXYJ_LOCUS14517</name>
</gene>